<evidence type="ECO:0000313" key="3">
    <source>
        <dbReference type="Proteomes" id="UP000663873"/>
    </source>
</evidence>
<reference evidence="2" key="1">
    <citation type="submission" date="2021-02" db="EMBL/GenBank/DDBJ databases">
        <authorList>
            <person name="Nowell W R."/>
        </authorList>
    </citation>
    <scope>NUCLEOTIDE SEQUENCE</scope>
</reference>
<dbReference type="AlphaFoldDB" id="A0A820VK90"/>
<gene>
    <name evidence="2" type="ORF">UJA718_LOCUS26461</name>
</gene>
<name>A0A820VK90_9BILA</name>
<dbReference type="EMBL" id="CAJOBP010006888">
    <property type="protein sequence ID" value="CAF4502980.1"/>
    <property type="molecule type" value="Genomic_DNA"/>
</dbReference>
<evidence type="ECO:0000313" key="2">
    <source>
        <dbReference type="EMBL" id="CAF4502980.1"/>
    </source>
</evidence>
<feature type="region of interest" description="Disordered" evidence="1">
    <location>
        <begin position="42"/>
        <end position="77"/>
    </location>
</feature>
<keyword evidence="3" id="KW-1185">Reference proteome</keyword>
<accession>A0A820VK90</accession>
<proteinExistence type="predicted"/>
<comment type="caution">
    <text evidence="2">The sequence shown here is derived from an EMBL/GenBank/DDBJ whole genome shotgun (WGS) entry which is preliminary data.</text>
</comment>
<evidence type="ECO:0000256" key="1">
    <source>
        <dbReference type="SAM" id="MobiDB-lite"/>
    </source>
</evidence>
<protein>
    <submittedName>
        <fullName evidence="2">Uncharacterized protein</fullName>
    </submittedName>
</protein>
<dbReference type="Proteomes" id="UP000663873">
    <property type="component" value="Unassembled WGS sequence"/>
</dbReference>
<sequence length="77" mass="9343">MEILYIQHLRTREPDRPRKLRLTVKNSEPIEFRKCFHAWSKHKNPPRELEKQNAFSLSQQQQQKQAPKKPHPTNIFI</sequence>
<organism evidence="2 3">
    <name type="scientific">Rotaria socialis</name>
    <dbReference type="NCBI Taxonomy" id="392032"/>
    <lineage>
        <taxon>Eukaryota</taxon>
        <taxon>Metazoa</taxon>
        <taxon>Spiralia</taxon>
        <taxon>Gnathifera</taxon>
        <taxon>Rotifera</taxon>
        <taxon>Eurotatoria</taxon>
        <taxon>Bdelloidea</taxon>
        <taxon>Philodinida</taxon>
        <taxon>Philodinidae</taxon>
        <taxon>Rotaria</taxon>
    </lineage>
</organism>